<comment type="caution">
    <text evidence="1">The sequence shown here is derived from an EMBL/GenBank/DDBJ whole genome shotgun (WGS) entry which is preliminary data.</text>
</comment>
<dbReference type="AlphaFoldDB" id="A0A2P5ECD2"/>
<sequence>MAISDNRQRIMPTMQDRLNGQPLAYPEAVLLTNPSDPELRGEFLITITIFTNLLHNE</sequence>
<dbReference type="InterPro" id="IPR051850">
    <property type="entry name" value="Polysacch_Lyase_4"/>
</dbReference>
<dbReference type="GO" id="GO:0016829">
    <property type="term" value="F:lyase activity"/>
    <property type="evidence" value="ECO:0007669"/>
    <property type="project" value="UniProtKB-KW"/>
</dbReference>
<accession>A0A2P5ECD2</accession>
<organism evidence="1 2">
    <name type="scientific">Trema orientale</name>
    <name type="common">Charcoal tree</name>
    <name type="synonym">Celtis orientalis</name>
    <dbReference type="NCBI Taxonomy" id="63057"/>
    <lineage>
        <taxon>Eukaryota</taxon>
        <taxon>Viridiplantae</taxon>
        <taxon>Streptophyta</taxon>
        <taxon>Embryophyta</taxon>
        <taxon>Tracheophyta</taxon>
        <taxon>Spermatophyta</taxon>
        <taxon>Magnoliopsida</taxon>
        <taxon>eudicotyledons</taxon>
        <taxon>Gunneridae</taxon>
        <taxon>Pentapetalae</taxon>
        <taxon>rosids</taxon>
        <taxon>fabids</taxon>
        <taxon>Rosales</taxon>
        <taxon>Cannabaceae</taxon>
        <taxon>Trema</taxon>
    </lineage>
</organism>
<reference evidence="2" key="1">
    <citation type="submission" date="2016-06" db="EMBL/GenBank/DDBJ databases">
        <title>Parallel loss of symbiosis genes in relatives of nitrogen-fixing non-legume Parasponia.</title>
        <authorList>
            <person name="Van Velzen R."/>
            <person name="Holmer R."/>
            <person name="Bu F."/>
            <person name="Rutten L."/>
            <person name="Van Zeijl A."/>
            <person name="Liu W."/>
            <person name="Santuari L."/>
            <person name="Cao Q."/>
            <person name="Sharma T."/>
            <person name="Shen D."/>
            <person name="Roswanjaya Y."/>
            <person name="Wardhani T."/>
            <person name="Kalhor M.S."/>
            <person name="Jansen J."/>
            <person name="Van den Hoogen J."/>
            <person name="Gungor B."/>
            <person name="Hartog M."/>
            <person name="Hontelez J."/>
            <person name="Verver J."/>
            <person name="Yang W.-C."/>
            <person name="Schijlen E."/>
            <person name="Repin R."/>
            <person name="Schilthuizen M."/>
            <person name="Schranz E."/>
            <person name="Heidstra R."/>
            <person name="Miyata K."/>
            <person name="Fedorova E."/>
            <person name="Kohlen W."/>
            <person name="Bisseling T."/>
            <person name="Smit S."/>
            <person name="Geurts R."/>
        </authorList>
    </citation>
    <scope>NUCLEOTIDE SEQUENCE [LARGE SCALE GENOMIC DNA]</scope>
    <source>
        <strain evidence="2">cv. RG33-2</strain>
    </source>
</reference>
<dbReference type="PANTHER" id="PTHR32018:SF6">
    <property type="entry name" value="RHAMNOGALACTURONAN ENDOLYASE"/>
    <property type="match status" value="1"/>
</dbReference>
<evidence type="ECO:0000313" key="1">
    <source>
        <dbReference type="EMBL" id="PON83193.1"/>
    </source>
</evidence>
<dbReference type="OrthoDB" id="2130367at2759"/>
<dbReference type="EMBL" id="JXTC01000182">
    <property type="protein sequence ID" value="PON83193.1"/>
    <property type="molecule type" value="Genomic_DNA"/>
</dbReference>
<dbReference type="STRING" id="63057.A0A2P5ECD2"/>
<dbReference type="Pfam" id="PF06045">
    <property type="entry name" value="Rhamnogal_lyase"/>
    <property type="match status" value="1"/>
</dbReference>
<evidence type="ECO:0000313" key="2">
    <source>
        <dbReference type="Proteomes" id="UP000237000"/>
    </source>
</evidence>
<keyword evidence="2" id="KW-1185">Reference proteome</keyword>
<dbReference type="PANTHER" id="PTHR32018">
    <property type="entry name" value="RHAMNOGALACTURONATE LYASE FAMILY PROTEIN"/>
    <property type="match status" value="1"/>
</dbReference>
<gene>
    <name evidence="1" type="ORF">TorRG33x02_210270</name>
</gene>
<name>A0A2P5ECD2_TREOI</name>
<proteinExistence type="predicted"/>
<keyword evidence="1" id="KW-0456">Lyase</keyword>
<dbReference type="Proteomes" id="UP000237000">
    <property type="component" value="Unassembled WGS sequence"/>
</dbReference>
<dbReference type="InterPro" id="IPR010325">
    <property type="entry name" value="Rhamnogal_lyase"/>
</dbReference>
<dbReference type="InParanoid" id="A0A2P5ECD2"/>
<protein>
    <submittedName>
        <fullName evidence="1">Rhamnogalacturonate lyase</fullName>
    </submittedName>
</protein>